<dbReference type="AlphaFoldDB" id="A0A075WT37"/>
<dbReference type="RefSeq" id="WP_000963365.1">
    <property type="nucleotide sequence ID" value="NZ_CP008796.1"/>
</dbReference>
<dbReference type="EMBL" id="CP008796">
    <property type="protein sequence ID" value="AIH04459.1"/>
    <property type="molecule type" value="Genomic_DNA"/>
</dbReference>
<organism evidence="1 2">
    <name type="scientific">Thermodesulfobacterium commune DSM 2178</name>
    <dbReference type="NCBI Taxonomy" id="289377"/>
    <lineage>
        <taxon>Bacteria</taxon>
        <taxon>Pseudomonadati</taxon>
        <taxon>Thermodesulfobacteriota</taxon>
        <taxon>Thermodesulfobacteria</taxon>
        <taxon>Thermodesulfobacteriales</taxon>
        <taxon>Thermodesulfobacteriaceae</taxon>
        <taxon>Thermodesulfobacterium</taxon>
    </lineage>
</organism>
<dbReference type="PaxDb" id="289377-HL41_06960"/>
<keyword evidence="2" id="KW-1185">Reference proteome</keyword>
<dbReference type="KEGG" id="tcm:HL41_06960"/>
<sequence>MAIDRKRLLRRLWAIADRLFGKEKEEKVYSYVSFVYEKERLRELTDEELEEMVKAFVEMLSENECPSAPNEWRLIKVLQKKLDWTNEHLLNYIKKYARVDHPRFLTQYEAKIVIAAMMTILNGRKKRRKNRSVRNEKVV</sequence>
<protein>
    <submittedName>
        <fullName evidence="1">Uncharacterized protein</fullName>
    </submittedName>
</protein>
<accession>A0A075WT37</accession>
<proteinExistence type="predicted"/>
<reference evidence="1 2" key="1">
    <citation type="journal article" date="2015" name="Genome Announc.">
        <title>Genome Sequence of a Sulfate-Reducing Thermophilic Bacterium, Thermodesulfobacterium commune DSM 2178T (Phylum Thermodesulfobacteria).</title>
        <authorList>
            <person name="Bhatnagar S."/>
            <person name="Badger J.H."/>
            <person name="Madupu R."/>
            <person name="Khouri H.M."/>
            <person name="O'Connor E.M."/>
            <person name="Robb F.T."/>
            <person name="Ward N.L."/>
            <person name="Eisen J.A."/>
        </authorList>
    </citation>
    <scope>NUCLEOTIDE SEQUENCE [LARGE SCALE GENOMIC DNA]</scope>
    <source>
        <strain evidence="1 2">DSM 2178</strain>
    </source>
</reference>
<evidence type="ECO:0000313" key="2">
    <source>
        <dbReference type="Proteomes" id="UP000028481"/>
    </source>
</evidence>
<name>A0A075WT37_9BACT</name>
<dbReference type="HOGENOM" id="CLU_1844153_0_0_0"/>
<evidence type="ECO:0000313" key="1">
    <source>
        <dbReference type="EMBL" id="AIH04459.1"/>
    </source>
</evidence>
<dbReference type="STRING" id="289377.HL41_06960"/>
<gene>
    <name evidence="1" type="ORF">HL41_06960</name>
</gene>
<dbReference type="Proteomes" id="UP000028481">
    <property type="component" value="Chromosome"/>
</dbReference>